<dbReference type="SUPFAM" id="SSF53474">
    <property type="entry name" value="alpha/beta-Hydrolases"/>
    <property type="match status" value="2"/>
</dbReference>
<evidence type="ECO:0000313" key="4">
    <source>
        <dbReference type="Proteomes" id="UP001054252"/>
    </source>
</evidence>
<evidence type="ECO:0000259" key="2">
    <source>
        <dbReference type="Pfam" id="PF00561"/>
    </source>
</evidence>
<dbReference type="GO" id="GO:0080031">
    <property type="term" value="F:methyl salicylate esterase activity"/>
    <property type="evidence" value="ECO:0007669"/>
    <property type="project" value="TreeGrafter"/>
</dbReference>
<evidence type="ECO:0000313" key="3">
    <source>
        <dbReference type="EMBL" id="GKU94657.1"/>
    </source>
</evidence>
<accession>A0AAV5I0J3</accession>
<dbReference type="FunFam" id="3.40.50.1820:FF:000051">
    <property type="entry name" value="(S)-hydroxynitrile lyase"/>
    <property type="match status" value="2"/>
</dbReference>
<keyword evidence="1" id="KW-0378">Hydrolase</keyword>
<dbReference type="Pfam" id="PF00561">
    <property type="entry name" value="Abhydrolase_1"/>
    <property type="match status" value="2"/>
</dbReference>
<feature type="domain" description="AB hydrolase-1" evidence="2">
    <location>
        <begin position="12"/>
        <end position="252"/>
    </location>
</feature>
<name>A0AAV5I0J3_9ROSI</name>
<proteinExistence type="predicted"/>
<gene>
    <name evidence="3" type="ORF">SLEP1_g8117</name>
</gene>
<keyword evidence="4" id="KW-1185">Reference proteome</keyword>
<dbReference type="GO" id="GO:0080030">
    <property type="term" value="F:methyl indole-3-acetate esterase activity"/>
    <property type="evidence" value="ECO:0007669"/>
    <property type="project" value="TreeGrafter"/>
</dbReference>
<dbReference type="Proteomes" id="UP001054252">
    <property type="component" value="Unassembled WGS sequence"/>
</dbReference>
<protein>
    <recommendedName>
        <fullName evidence="2">AB hydrolase-1 domain-containing protein</fullName>
    </recommendedName>
</protein>
<dbReference type="PANTHER" id="PTHR10992">
    <property type="entry name" value="METHYLESTERASE FAMILY MEMBER"/>
    <property type="match status" value="1"/>
</dbReference>
<dbReference type="InterPro" id="IPR000073">
    <property type="entry name" value="AB_hydrolase_1"/>
</dbReference>
<reference evidence="3 4" key="1">
    <citation type="journal article" date="2021" name="Commun. Biol.">
        <title>The genome of Shorea leprosula (Dipterocarpaceae) highlights the ecological relevance of drought in aseasonal tropical rainforests.</title>
        <authorList>
            <person name="Ng K.K.S."/>
            <person name="Kobayashi M.J."/>
            <person name="Fawcett J.A."/>
            <person name="Hatakeyama M."/>
            <person name="Paape T."/>
            <person name="Ng C.H."/>
            <person name="Ang C.C."/>
            <person name="Tnah L.H."/>
            <person name="Lee C.T."/>
            <person name="Nishiyama T."/>
            <person name="Sese J."/>
            <person name="O'Brien M.J."/>
            <person name="Copetti D."/>
            <person name="Mohd Noor M.I."/>
            <person name="Ong R.C."/>
            <person name="Putra M."/>
            <person name="Sireger I.Z."/>
            <person name="Indrioko S."/>
            <person name="Kosugi Y."/>
            <person name="Izuno A."/>
            <person name="Isagi Y."/>
            <person name="Lee S.L."/>
            <person name="Shimizu K.K."/>
        </authorList>
    </citation>
    <scope>NUCLEOTIDE SEQUENCE [LARGE SCALE GENOMIC DNA]</scope>
    <source>
        <strain evidence="3">214</strain>
    </source>
</reference>
<organism evidence="3 4">
    <name type="scientific">Rubroshorea leprosula</name>
    <dbReference type="NCBI Taxonomy" id="152421"/>
    <lineage>
        <taxon>Eukaryota</taxon>
        <taxon>Viridiplantae</taxon>
        <taxon>Streptophyta</taxon>
        <taxon>Embryophyta</taxon>
        <taxon>Tracheophyta</taxon>
        <taxon>Spermatophyta</taxon>
        <taxon>Magnoliopsida</taxon>
        <taxon>eudicotyledons</taxon>
        <taxon>Gunneridae</taxon>
        <taxon>Pentapetalae</taxon>
        <taxon>rosids</taxon>
        <taxon>malvids</taxon>
        <taxon>Malvales</taxon>
        <taxon>Dipterocarpaceae</taxon>
        <taxon>Rubroshorea</taxon>
    </lineage>
</organism>
<dbReference type="GO" id="GO:0009694">
    <property type="term" value="P:jasmonic acid metabolic process"/>
    <property type="evidence" value="ECO:0007669"/>
    <property type="project" value="TreeGrafter"/>
</dbReference>
<dbReference type="GO" id="GO:0009696">
    <property type="term" value="P:salicylic acid metabolic process"/>
    <property type="evidence" value="ECO:0007669"/>
    <property type="project" value="TreeGrafter"/>
</dbReference>
<dbReference type="InterPro" id="IPR045889">
    <property type="entry name" value="MES/HNL"/>
</dbReference>
<dbReference type="InterPro" id="IPR029058">
    <property type="entry name" value="AB_hydrolase_fold"/>
</dbReference>
<dbReference type="Gene3D" id="3.40.50.1820">
    <property type="entry name" value="alpha/beta hydrolase"/>
    <property type="match status" value="2"/>
</dbReference>
<feature type="domain" description="AB hydrolase-1" evidence="2">
    <location>
        <begin position="259"/>
        <end position="355"/>
    </location>
</feature>
<dbReference type="AlphaFoldDB" id="A0AAV5I0J3"/>
<dbReference type="GO" id="GO:0080032">
    <property type="term" value="F:methyl jasmonate esterase activity"/>
    <property type="evidence" value="ECO:0007669"/>
    <property type="project" value="TreeGrafter"/>
</dbReference>
<comment type="caution">
    <text evidence="3">The sequence shown here is derived from an EMBL/GenBank/DDBJ whole genome shotgun (WGS) entry which is preliminary data.</text>
</comment>
<sequence length="440" mass="48947">MAEHHDEIKQRHFVLVHGLCHGAWCWYKLIPRLQSAGHRVTAVDLAGSGTNLKSIGQDVLTFDEYTEPLLKILASLTPNEKVILVGHSLGGLNLALAMDRYPDKVSVGVFLTAYMPDTTNQPSYVIDQRFEGVTQEMLLDTQFISPGSTQNPLSTMIFGPNFMSNWLYHLCSMEDVELAKTLVRAGSLFQEDLSKANKFSEQGYGSVSRVFVVCKEDKAIDETAQRWMIENYPPEDVMEIDGADHMAMMSNPQELCDCHKVTVLDLAGAGINLKEIGKDVLTFHEYSEPLLKILASLPPNEKVIVVGHSLGGMNLSLAMDTFPDKISVAVFLTALMADTVHKPSYVLDKYFEDVPKDIFLDTQFTPSGTTEHPVTLAISRPRYLSSNLYQLSPTEDLELAKTLVRPGSVFQEDLSKAKKFSDEGFGSVTRDFLCAIRIDQ</sequence>
<dbReference type="PANTHER" id="PTHR10992:SF1083">
    <property type="entry name" value="METHYLESTERASE 1"/>
    <property type="match status" value="1"/>
</dbReference>
<dbReference type="EMBL" id="BPVZ01000008">
    <property type="protein sequence ID" value="GKU94657.1"/>
    <property type="molecule type" value="Genomic_DNA"/>
</dbReference>
<evidence type="ECO:0000256" key="1">
    <source>
        <dbReference type="ARBA" id="ARBA00022801"/>
    </source>
</evidence>